<dbReference type="RefSeq" id="WP_071135774.1">
    <property type="nucleotide sequence ID" value="NZ_DUQN01000008.1"/>
</dbReference>
<dbReference type="GO" id="GO:0031222">
    <property type="term" value="P:arabinan catabolic process"/>
    <property type="evidence" value="ECO:0007669"/>
    <property type="project" value="TreeGrafter"/>
</dbReference>
<evidence type="ECO:0000313" key="5">
    <source>
        <dbReference type="EMBL" id="SCM55255.1"/>
    </source>
</evidence>
<evidence type="ECO:0000256" key="2">
    <source>
        <dbReference type="ARBA" id="ARBA00022729"/>
    </source>
</evidence>
<dbReference type="PANTHER" id="PTHR42721:SF3">
    <property type="entry name" value="BETA-D-XYLOSIDASE 5-RELATED"/>
    <property type="match status" value="1"/>
</dbReference>
<evidence type="ECO:0000259" key="4">
    <source>
        <dbReference type="PROSITE" id="PS51820"/>
    </source>
</evidence>
<dbReference type="Proteomes" id="UP000178485">
    <property type="component" value="Chromosome i"/>
</dbReference>
<evidence type="ECO:0000256" key="1">
    <source>
        <dbReference type="ARBA" id="ARBA00005336"/>
    </source>
</evidence>
<dbReference type="PROSITE" id="PS51820">
    <property type="entry name" value="PA14"/>
    <property type="match status" value="1"/>
</dbReference>
<dbReference type="Gene3D" id="2.60.40.10">
    <property type="entry name" value="Immunoglobulins"/>
    <property type="match status" value="1"/>
</dbReference>
<dbReference type="STRING" id="1642646.ING2E5A_0174"/>
<dbReference type="Pfam" id="PF14310">
    <property type="entry name" value="Fn3-like"/>
    <property type="match status" value="1"/>
</dbReference>
<dbReference type="SUPFAM" id="SSF51445">
    <property type="entry name" value="(Trans)glycosidases"/>
    <property type="match status" value="1"/>
</dbReference>
<dbReference type="GO" id="GO:0046556">
    <property type="term" value="F:alpha-L-arabinofuranosidase activity"/>
    <property type="evidence" value="ECO:0007669"/>
    <property type="project" value="TreeGrafter"/>
</dbReference>
<dbReference type="Gene3D" id="3.20.20.300">
    <property type="entry name" value="Glycoside hydrolase, family 3, N-terminal domain"/>
    <property type="match status" value="1"/>
</dbReference>
<dbReference type="SMART" id="SM00758">
    <property type="entry name" value="PA14"/>
    <property type="match status" value="1"/>
</dbReference>
<keyword evidence="3 5" id="KW-0378">Hydrolase</keyword>
<dbReference type="InterPro" id="IPR026891">
    <property type="entry name" value="Fn3-like"/>
</dbReference>
<dbReference type="PRINTS" id="PR00133">
    <property type="entry name" value="GLHYDRLASE3"/>
</dbReference>
<dbReference type="InterPro" id="IPR017853">
    <property type="entry name" value="GH"/>
</dbReference>
<dbReference type="Pfam" id="PF01915">
    <property type="entry name" value="Glyco_hydro_3_C"/>
    <property type="match status" value="1"/>
</dbReference>
<dbReference type="PROSITE" id="PS51257">
    <property type="entry name" value="PROKAR_LIPOPROTEIN"/>
    <property type="match status" value="1"/>
</dbReference>
<dbReference type="SMART" id="SM01217">
    <property type="entry name" value="Fn3_like"/>
    <property type="match status" value="1"/>
</dbReference>
<evidence type="ECO:0000313" key="6">
    <source>
        <dbReference type="Proteomes" id="UP000178485"/>
    </source>
</evidence>
<dbReference type="Pfam" id="PF00933">
    <property type="entry name" value="Glyco_hydro_3"/>
    <property type="match status" value="1"/>
</dbReference>
<protein>
    <submittedName>
        <fullName evidence="5">Xylan 1,4-beta-xylosidase</fullName>
        <ecNumber evidence="5">3.2.1.37</ecNumber>
    </submittedName>
</protein>
<dbReference type="InterPro" id="IPR001764">
    <property type="entry name" value="Glyco_hydro_3_N"/>
</dbReference>
<name>A0A1G4G3C4_9BACT</name>
<dbReference type="GO" id="GO:0045493">
    <property type="term" value="P:xylan catabolic process"/>
    <property type="evidence" value="ECO:0007669"/>
    <property type="project" value="InterPro"/>
</dbReference>
<dbReference type="InterPro" id="IPR036881">
    <property type="entry name" value="Glyco_hydro_3_C_sf"/>
</dbReference>
<keyword evidence="2" id="KW-0732">Signal</keyword>
<dbReference type="InterPro" id="IPR037524">
    <property type="entry name" value="PA14/GLEYA"/>
</dbReference>
<dbReference type="SUPFAM" id="SSF52279">
    <property type="entry name" value="Beta-D-glucan exohydrolase, C-terminal domain"/>
    <property type="match status" value="1"/>
</dbReference>
<dbReference type="KEGG" id="pmuc:ING2E5A_0174"/>
<sequence>MKKTSVSYLFLLWIAGFLFFSCKEVQPYLNTKLSFEERADDLLSRLTIEEKAELMRFDSPAIDRLGIPAYNWWNECLHGVGRSGLATVFPQAIGMAAMWDSRQMFDIATAISDEARAKHHHYVAQGKRGIYQGLTFWTPNINIFRDPRWGRGMETYGEDPFLTAELAIPFIKGLQGDDPRYLKLVATVKHFAVHSGPESNRHSFDVYPSDYDLAETYLPHFRRSVQEAGAYSVMCAYNRLRGEPCCGDKYLEDLLRNKWGFDGYIVSDCGAISDFYRESAHHVVSNAAEASAKAVKAGTDLNCGDTYAKGLLDALKQNLITEAELDLSVRRLLLARFRLGMFDPEGKVSYAQIPIDVVDCEQHRLLALESARKSMVLLKNDNNLLPFSKEVKKVAVIGPNADDPEILLGNYNGYPSDGITPLRGIIEKLPHAEVAYAQGAPLAEQLPALSLIPSDCFYTDKSLHTKGLHAEYFDNNRFEGGAKHMRVDPNIDFVWWDTAPFEDLPQARFAIRWRGVLVPPVTGEYALGGEAFTGFKLMVDGQVVAEGRDRHHARKQYGYMQLEAGKPYEIEVEYIQDETEYAHVKILWDLPNPRLRQEAVDLARSSDLVIFCMGLSPRLEGEEMRVEVPGFAGGDRVDIKIPAVQTELMKEILQLNKPTVLVLLNGSALSIEWEAQNIPAIIEAWYPGQAGGQAIADLIFGDYNPAGRLPVTFYKDVNQIPPFDSYDMRGKTYRYFEGEPLYEFGFGLSYTTFKYRLRSIPEKVKSGDEIAVTVDVTNTGEMDGDEVVQLYVSLPESNLQKPVRALQGFRRIHLKSGETRSVEFRLKPHQIAARNHENVPVVEAGKLQVSVGGKQPDAASLATGKVVQALVEIEGDNYFINE</sequence>
<dbReference type="Gene3D" id="3.40.50.1700">
    <property type="entry name" value="Glycoside hydrolase family 3 C-terminal domain"/>
    <property type="match status" value="2"/>
</dbReference>
<dbReference type="InterPro" id="IPR002772">
    <property type="entry name" value="Glyco_hydro_3_C"/>
</dbReference>
<organism evidence="5 6">
    <name type="scientific">Petrimonas mucosa</name>
    <dbReference type="NCBI Taxonomy" id="1642646"/>
    <lineage>
        <taxon>Bacteria</taxon>
        <taxon>Pseudomonadati</taxon>
        <taxon>Bacteroidota</taxon>
        <taxon>Bacteroidia</taxon>
        <taxon>Bacteroidales</taxon>
        <taxon>Dysgonomonadaceae</taxon>
        <taxon>Petrimonas</taxon>
    </lineage>
</organism>
<dbReference type="InterPro" id="IPR013783">
    <property type="entry name" value="Ig-like_fold"/>
</dbReference>
<comment type="similarity">
    <text evidence="1">Belongs to the glycosyl hydrolase 3 family.</text>
</comment>
<feature type="domain" description="PA14" evidence="4">
    <location>
        <begin position="463"/>
        <end position="604"/>
    </location>
</feature>
<dbReference type="PANTHER" id="PTHR42721">
    <property type="entry name" value="SUGAR HYDROLASE-RELATED"/>
    <property type="match status" value="1"/>
</dbReference>
<dbReference type="EMBL" id="LT608328">
    <property type="protein sequence ID" value="SCM55255.1"/>
    <property type="molecule type" value="Genomic_DNA"/>
</dbReference>
<evidence type="ECO:0000256" key="3">
    <source>
        <dbReference type="ARBA" id="ARBA00022801"/>
    </source>
</evidence>
<keyword evidence="5" id="KW-0326">Glycosidase</keyword>
<dbReference type="AlphaFoldDB" id="A0A1G4G3C4"/>
<reference evidence="5 6" key="1">
    <citation type="submission" date="2016-08" db="EMBL/GenBank/DDBJ databases">
        <authorList>
            <person name="Seilhamer J.J."/>
        </authorList>
    </citation>
    <scope>NUCLEOTIDE SEQUENCE [LARGE SCALE GENOMIC DNA]</scope>
    <source>
        <strain evidence="5">ING2-E5A</strain>
    </source>
</reference>
<proteinExistence type="inferred from homology"/>
<dbReference type="GO" id="GO:0009044">
    <property type="term" value="F:xylan 1,4-beta-xylosidase activity"/>
    <property type="evidence" value="ECO:0007669"/>
    <property type="project" value="UniProtKB-EC"/>
</dbReference>
<keyword evidence="6" id="KW-1185">Reference proteome</keyword>
<dbReference type="InterPro" id="IPR036962">
    <property type="entry name" value="Glyco_hydro_3_N_sf"/>
</dbReference>
<dbReference type="InterPro" id="IPR044993">
    <property type="entry name" value="BXL"/>
</dbReference>
<accession>A0A1G4G3C4</accession>
<dbReference type="EC" id="3.2.1.37" evidence="5"/>
<dbReference type="Pfam" id="PF07691">
    <property type="entry name" value="PA14"/>
    <property type="match status" value="1"/>
</dbReference>
<dbReference type="InterPro" id="IPR011658">
    <property type="entry name" value="PA14_dom"/>
</dbReference>
<gene>
    <name evidence="5" type="primary">xyl3A 3</name>
    <name evidence="5" type="ORF">ING2E5A_0174</name>
</gene>
<dbReference type="SUPFAM" id="SSF56988">
    <property type="entry name" value="Anthrax protective antigen"/>
    <property type="match status" value="1"/>
</dbReference>